<dbReference type="Pfam" id="PF02739">
    <property type="entry name" value="5_3_exonuc_N"/>
    <property type="match status" value="1"/>
</dbReference>
<sequence length="899" mass="100104">MRTTMNDPLILVDGSSYFFRAFHALPPLTNSKGLPTGAVYGVANMIKRLLKDYPSSQFAVVFDAKGKTFRDDWYPEYKAHRAPMPNDLYCQFDPLCSLLEAMGIPMLTIEGVEADDVIGTLARLATEQNISVIVSTSDKDMAQLVNANVTLVNTMTGQILDIEGVKAKFGVTPEQIIDYLTLIGDSIDNVPGVNKCGPKTAVKWLEQFKTLDNLIAQADSISGKIGENLRESLAHLPLSRRLVTIKTDVELPVLLSDLRIVKANDSRLIELIRELEFKGWLKELLQQSEANAMESGEESPKPNFEIITSEEKLKALLGQLANCKRFCINTETKNNQFINAEITGISIAIETSDAVYIPIAHQESSAQLSLQSVLAGLKPILENPLIAKLGHNLKEDYTIFKHYGITLQGIAFDTMLESYILNSSAGTHDLDSLSLKFLGHKPLGLEAIAGKGARQLSFDLIPIEKAAYYAAENASLNLKLHEILYGMMDQPLRSVFNEIEIPLLTVLADIERKGVLIDTHALAEHGLRLKARILELETEAIAIAGSPFNLNSPKQLQEILFDQLKLPAISKTPTGQPSTAEAVLQELAYDYRLPAIILEYRSLSKLVSTYIDALPKWINADSGRVHTSYNQAVAATGRLSSSDPNLQNIPIRNEEGRLIRTAFIAPPEHVILAADYSQIELRIMAHLSHDDSLLTAFANNWDIHNATASEIFQVPLDEVTQEQRRRTKAVNFGLIYGMSSFGLAKQLGIDRQDAQYYMDCYFKRYPGVLEYMERTRRLAHQQGYVETLFGRRLHLQEINSRNLTRQRAAERIAINAPMQGTAADIIKKAMLAIIQWQNDTANTDFQMIMQVHDELVFEVKQECVESAKDTICRLMENVVSLSVPLKVSAGVGKNWGEAH</sequence>
<dbReference type="InterPro" id="IPR020046">
    <property type="entry name" value="5-3_exonucl_a-hlix_arch_N"/>
</dbReference>
<dbReference type="SMART" id="SM00474">
    <property type="entry name" value="35EXOc"/>
    <property type="match status" value="1"/>
</dbReference>
<dbReference type="GO" id="GO:0006302">
    <property type="term" value="P:double-strand break repair"/>
    <property type="evidence" value="ECO:0007669"/>
    <property type="project" value="TreeGrafter"/>
</dbReference>
<dbReference type="InterPro" id="IPR018320">
    <property type="entry name" value="DNA_polymerase_1"/>
</dbReference>
<dbReference type="SUPFAM" id="SSF56672">
    <property type="entry name" value="DNA/RNA polymerases"/>
    <property type="match status" value="1"/>
</dbReference>
<evidence type="ECO:0000256" key="7">
    <source>
        <dbReference type="ARBA" id="ARBA00022705"/>
    </source>
</evidence>
<keyword evidence="8" id="KW-0540">Nuclease</keyword>
<dbReference type="InterPro" id="IPR043502">
    <property type="entry name" value="DNA/RNA_pol_sf"/>
</dbReference>
<dbReference type="NCBIfam" id="TIGR00593">
    <property type="entry name" value="pola"/>
    <property type="match status" value="1"/>
</dbReference>
<proteinExistence type="inferred from homology"/>
<evidence type="ECO:0000256" key="14">
    <source>
        <dbReference type="ARBA" id="ARBA00023204"/>
    </source>
</evidence>
<evidence type="ECO:0000256" key="4">
    <source>
        <dbReference type="ARBA" id="ARBA00020311"/>
    </source>
</evidence>
<keyword evidence="7 17" id="KW-0235">DNA replication</keyword>
<comment type="similarity">
    <text evidence="1 17">Belongs to the DNA polymerase type-A family.</text>
</comment>
<dbReference type="Pfam" id="PF00476">
    <property type="entry name" value="DNA_pol_A"/>
    <property type="match status" value="1"/>
</dbReference>
<comment type="caution">
    <text evidence="21">The sequence shown here is derived from an EMBL/GenBank/DDBJ whole genome shotgun (WGS) entry which is preliminary data.</text>
</comment>
<evidence type="ECO:0000256" key="8">
    <source>
        <dbReference type="ARBA" id="ARBA00022722"/>
    </source>
</evidence>
<evidence type="ECO:0000256" key="6">
    <source>
        <dbReference type="ARBA" id="ARBA00022695"/>
    </source>
</evidence>
<dbReference type="EC" id="2.7.7.7" evidence="3 16"/>
<dbReference type="CDD" id="cd09859">
    <property type="entry name" value="PIN_53EXO"/>
    <property type="match status" value="1"/>
</dbReference>
<dbReference type="InterPro" id="IPR020045">
    <property type="entry name" value="DNA_polI_H3TH"/>
</dbReference>
<accession>A0A364LJY8</accession>
<dbReference type="Gene3D" id="3.30.420.10">
    <property type="entry name" value="Ribonuclease H-like superfamily/Ribonuclease H"/>
    <property type="match status" value="1"/>
</dbReference>
<dbReference type="CDD" id="cd09898">
    <property type="entry name" value="H3TH_53EXO"/>
    <property type="match status" value="1"/>
</dbReference>
<evidence type="ECO:0000256" key="1">
    <source>
        <dbReference type="ARBA" id="ARBA00007705"/>
    </source>
</evidence>
<dbReference type="FunFam" id="1.10.150.20:FF:000002">
    <property type="entry name" value="DNA polymerase I"/>
    <property type="match status" value="1"/>
</dbReference>
<evidence type="ECO:0000313" key="21">
    <source>
        <dbReference type="EMBL" id="RAP36824.1"/>
    </source>
</evidence>
<dbReference type="PRINTS" id="PR00868">
    <property type="entry name" value="DNAPOLI"/>
</dbReference>
<dbReference type="FunFam" id="1.10.150.20:FF:000003">
    <property type="entry name" value="DNA polymerase I"/>
    <property type="match status" value="1"/>
</dbReference>
<dbReference type="Gene3D" id="3.30.70.370">
    <property type="match status" value="1"/>
</dbReference>
<evidence type="ECO:0000256" key="16">
    <source>
        <dbReference type="NCBIfam" id="TIGR00593"/>
    </source>
</evidence>
<dbReference type="PANTHER" id="PTHR10133">
    <property type="entry name" value="DNA POLYMERASE I"/>
    <property type="match status" value="1"/>
</dbReference>
<dbReference type="SUPFAM" id="SSF47807">
    <property type="entry name" value="5' to 3' exonuclease, C-terminal subdomain"/>
    <property type="match status" value="1"/>
</dbReference>
<dbReference type="GO" id="GO:0008409">
    <property type="term" value="F:5'-3' exonuclease activity"/>
    <property type="evidence" value="ECO:0007669"/>
    <property type="project" value="UniProtKB-UniRule"/>
</dbReference>
<keyword evidence="11 17" id="KW-0269">Exonuclease</keyword>
<dbReference type="SUPFAM" id="SSF88723">
    <property type="entry name" value="PIN domain-like"/>
    <property type="match status" value="1"/>
</dbReference>
<evidence type="ECO:0000256" key="2">
    <source>
        <dbReference type="ARBA" id="ARBA00011541"/>
    </source>
</evidence>
<feature type="domain" description="3'-5' exonuclease" evidence="18">
    <location>
        <begin position="304"/>
        <end position="489"/>
    </location>
</feature>
<dbReference type="InterPro" id="IPR036397">
    <property type="entry name" value="RNaseH_sf"/>
</dbReference>
<dbReference type="Gene3D" id="3.40.50.1010">
    <property type="entry name" value="5'-nuclease"/>
    <property type="match status" value="1"/>
</dbReference>
<dbReference type="GO" id="GO:0006261">
    <property type="term" value="P:DNA-templated DNA replication"/>
    <property type="evidence" value="ECO:0007669"/>
    <property type="project" value="UniProtKB-UniRule"/>
</dbReference>
<dbReference type="NCBIfam" id="NF004397">
    <property type="entry name" value="PRK05755.1"/>
    <property type="match status" value="1"/>
</dbReference>
<dbReference type="Gene3D" id="1.10.150.20">
    <property type="entry name" value="5' to 3' exonuclease, C-terminal subdomain"/>
    <property type="match status" value="2"/>
</dbReference>
<dbReference type="SMART" id="SM00279">
    <property type="entry name" value="HhH2"/>
    <property type="match status" value="1"/>
</dbReference>
<comment type="catalytic activity">
    <reaction evidence="15 17">
        <text>DNA(n) + a 2'-deoxyribonucleoside 5'-triphosphate = DNA(n+1) + diphosphate</text>
        <dbReference type="Rhea" id="RHEA:22508"/>
        <dbReference type="Rhea" id="RHEA-COMP:17339"/>
        <dbReference type="Rhea" id="RHEA-COMP:17340"/>
        <dbReference type="ChEBI" id="CHEBI:33019"/>
        <dbReference type="ChEBI" id="CHEBI:61560"/>
        <dbReference type="ChEBI" id="CHEBI:173112"/>
        <dbReference type="EC" id="2.7.7.7"/>
    </reaction>
</comment>
<evidence type="ECO:0000256" key="13">
    <source>
        <dbReference type="ARBA" id="ARBA00023125"/>
    </source>
</evidence>
<dbReference type="PANTHER" id="PTHR10133:SF27">
    <property type="entry name" value="DNA POLYMERASE NU"/>
    <property type="match status" value="1"/>
</dbReference>
<dbReference type="GO" id="GO:0003887">
    <property type="term" value="F:DNA-directed DNA polymerase activity"/>
    <property type="evidence" value="ECO:0007669"/>
    <property type="project" value="UniProtKB-UniRule"/>
</dbReference>
<dbReference type="InterPro" id="IPR008918">
    <property type="entry name" value="HhH2"/>
</dbReference>
<evidence type="ECO:0000256" key="10">
    <source>
        <dbReference type="ARBA" id="ARBA00022801"/>
    </source>
</evidence>
<dbReference type="GO" id="GO:0003677">
    <property type="term" value="F:DNA binding"/>
    <property type="evidence" value="ECO:0007669"/>
    <property type="project" value="UniProtKB-UniRule"/>
</dbReference>
<evidence type="ECO:0000256" key="11">
    <source>
        <dbReference type="ARBA" id="ARBA00022839"/>
    </source>
</evidence>
<dbReference type="EMBL" id="MVJN01000005">
    <property type="protein sequence ID" value="RAP36824.1"/>
    <property type="molecule type" value="Genomic_DNA"/>
</dbReference>
<keyword evidence="9 17" id="KW-0227">DNA damage</keyword>
<feature type="domain" description="DNA-directed DNA polymerase family A palm" evidence="20">
    <location>
        <begin position="656"/>
        <end position="863"/>
    </location>
</feature>
<evidence type="ECO:0000259" key="18">
    <source>
        <dbReference type="SMART" id="SM00474"/>
    </source>
</evidence>
<dbReference type="InterPro" id="IPR012337">
    <property type="entry name" value="RNaseH-like_sf"/>
</dbReference>
<dbReference type="SMART" id="SM00482">
    <property type="entry name" value="POLAc"/>
    <property type="match status" value="1"/>
</dbReference>
<dbReference type="CDD" id="cd06139">
    <property type="entry name" value="DNA_polA_I_Ecoli_like_exo"/>
    <property type="match status" value="1"/>
</dbReference>
<dbReference type="Gene3D" id="1.20.1060.10">
    <property type="entry name" value="Taq DNA Polymerase, Chain T, domain 4"/>
    <property type="match status" value="1"/>
</dbReference>
<keyword evidence="10 17" id="KW-0378">Hydrolase</keyword>
<dbReference type="Proteomes" id="UP000249458">
    <property type="component" value="Unassembled WGS sequence"/>
</dbReference>
<dbReference type="InterPro" id="IPR002298">
    <property type="entry name" value="DNA_polymerase_A"/>
</dbReference>
<dbReference type="InterPro" id="IPR036279">
    <property type="entry name" value="5-3_exonuclease_C_sf"/>
</dbReference>
<dbReference type="GO" id="GO:0008408">
    <property type="term" value="F:3'-5' exonuclease activity"/>
    <property type="evidence" value="ECO:0007669"/>
    <property type="project" value="UniProtKB-UniRule"/>
</dbReference>
<keyword evidence="13 17" id="KW-0238">DNA-binding</keyword>
<dbReference type="FunFam" id="3.40.50.1010:FF:000001">
    <property type="entry name" value="DNA polymerase I"/>
    <property type="match status" value="1"/>
</dbReference>
<dbReference type="Pfam" id="PF01612">
    <property type="entry name" value="DNA_pol_A_exo1"/>
    <property type="match status" value="1"/>
</dbReference>
<keyword evidence="12 17" id="KW-0239">DNA-directed DNA polymerase</keyword>
<evidence type="ECO:0000256" key="3">
    <source>
        <dbReference type="ARBA" id="ARBA00012417"/>
    </source>
</evidence>
<evidence type="ECO:0000256" key="5">
    <source>
        <dbReference type="ARBA" id="ARBA00022679"/>
    </source>
</evidence>
<dbReference type="FunFam" id="1.20.1060.10:FF:000001">
    <property type="entry name" value="DNA polymerase I"/>
    <property type="match status" value="1"/>
</dbReference>
<evidence type="ECO:0000313" key="22">
    <source>
        <dbReference type="Proteomes" id="UP000249458"/>
    </source>
</evidence>
<gene>
    <name evidence="17" type="primary">polA</name>
    <name evidence="21" type="ORF">B1207_08085</name>
</gene>
<keyword evidence="6 17" id="KW-0548">Nucleotidyltransferase</keyword>
<dbReference type="InterPro" id="IPR029060">
    <property type="entry name" value="PIN-like_dom_sf"/>
</dbReference>
<dbReference type="Pfam" id="PF01367">
    <property type="entry name" value="5_3_exonuc"/>
    <property type="match status" value="1"/>
</dbReference>
<evidence type="ECO:0000256" key="12">
    <source>
        <dbReference type="ARBA" id="ARBA00022932"/>
    </source>
</evidence>
<evidence type="ECO:0000256" key="9">
    <source>
        <dbReference type="ARBA" id="ARBA00022763"/>
    </source>
</evidence>
<dbReference type="SMART" id="SM00475">
    <property type="entry name" value="53EXOc"/>
    <property type="match status" value="1"/>
</dbReference>
<dbReference type="InterPro" id="IPR002421">
    <property type="entry name" value="5-3_exonuclease"/>
</dbReference>
<protein>
    <recommendedName>
        <fullName evidence="4 16">DNA polymerase I</fullName>
        <ecNumber evidence="3 16">2.7.7.7</ecNumber>
    </recommendedName>
</protein>
<evidence type="ECO:0000259" key="19">
    <source>
        <dbReference type="SMART" id="SM00475"/>
    </source>
</evidence>
<dbReference type="SUPFAM" id="SSF53098">
    <property type="entry name" value="Ribonuclease H-like"/>
    <property type="match status" value="1"/>
</dbReference>
<dbReference type="InterPro" id="IPR001098">
    <property type="entry name" value="DNA-dir_DNA_pol_A_palm_dom"/>
</dbReference>
<comment type="subunit">
    <text evidence="2">Single-chain monomer with multiple functions.</text>
</comment>
<evidence type="ECO:0000259" key="20">
    <source>
        <dbReference type="SMART" id="SM00482"/>
    </source>
</evidence>
<reference evidence="21 22" key="1">
    <citation type="submission" date="2017-02" db="EMBL/GenBank/DDBJ databases">
        <title>Legionella quilivanii strain from human: case report and whole genome sequencing analysis.</title>
        <authorList>
            <person name="Lalancette C."/>
            <person name="Leduc J.-M."/>
            <person name="Levesque S."/>
            <person name="Fournier E."/>
            <person name="Saoud J."/>
            <person name="Faucher S.P."/>
            <person name="Bernard K."/>
            <person name="Martineau C."/>
            <person name="Longtin J."/>
        </authorList>
    </citation>
    <scope>NUCLEOTIDE SEQUENCE [LARGE SCALE GENOMIC DNA]</scope>
    <source>
        <strain evidence="21 22">ID143958</strain>
    </source>
</reference>
<evidence type="ECO:0000256" key="15">
    <source>
        <dbReference type="ARBA" id="ARBA00049244"/>
    </source>
</evidence>
<name>A0A364LJY8_9GAMM</name>
<dbReference type="CDD" id="cd08637">
    <property type="entry name" value="DNA_pol_A_pol_I_C"/>
    <property type="match status" value="1"/>
</dbReference>
<dbReference type="AlphaFoldDB" id="A0A364LJY8"/>
<dbReference type="InterPro" id="IPR002562">
    <property type="entry name" value="3'-5'_exonuclease_dom"/>
</dbReference>
<comment type="function">
    <text evidence="17">In addition to polymerase activity, this DNA polymerase exhibits 3'-5' and 5'-3' exonuclease activity.</text>
</comment>
<keyword evidence="14 17" id="KW-0234">DNA repair</keyword>
<organism evidence="21 22">
    <name type="scientific">Legionella quinlivanii</name>
    <dbReference type="NCBI Taxonomy" id="45073"/>
    <lineage>
        <taxon>Bacteria</taxon>
        <taxon>Pseudomonadati</taxon>
        <taxon>Pseudomonadota</taxon>
        <taxon>Gammaproteobacteria</taxon>
        <taxon>Legionellales</taxon>
        <taxon>Legionellaceae</taxon>
        <taxon>Legionella</taxon>
    </lineage>
</organism>
<evidence type="ECO:0000256" key="17">
    <source>
        <dbReference type="RuleBase" id="RU004460"/>
    </source>
</evidence>
<keyword evidence="5 17" id="KW-0808">Transferase</keyword>
<feature type="domain" description="5'-3' exonuclease" evidence="19">
    <location>
        <begin position="7"/>
        <end position="261"/>
    </location>
</feature>